<keyword evidence="10 12" id="KW-0413">Isomerase</keyword>
<evidence type="ECO:0000256" key="8">
    <source>
        <dbReference type="ARBA" id="ARBA00022840"/>
    </source>
</evidence>
<dbReference type="InterPro" id="IPR011545">
    <property type="entry name" value="DEAD/DEAH_box_helicase_dom"/>
</dbReference>
<dbReference type="InterPro" id="IPR041236">
    <property type="entry name" value="PriA_C"/>
</dbReference>
<dbReference type="NCBIfam" id="NF004066">
    <property type="entry name" value="PRK05580.1-3"/>
    <property type="match status" value="1"/>
</dbReference>
<dbReference type="RefSeq" id="WP_093535244.1">
    <property type="nucleotide sequence ID" value="NZ_FOXU01000001.1"/>
</dbReference>
<evidence type="ECO:0000256" key="9">
    <source>
        <dbReference type="ARBA" id="ARBA00023125"/>
    </source>
</evidence>
<dbReference type="NCBIfam" id="TIGR00595">
    <property type="entry name" value="priA"/>
    <property type="match status" value="1"/>
</dbReference>
<dbReference type="InterPro" id="IPR005259">
    <property type="entry name" value="PriA"/>
</dbReference>
<evidence type="ECO:0000313" key="16">
    <source>
        <dbReference type="Proteomes" id="UP000198734"/>
    </source>
</evidence>
<dbReference type="SMART" id="SM00490">
    <property type="entry name" value="HELICc"/>
    <property type="match status" value="1"/>
</dbReference>
<keyword evidence="16" id="KW-1185">Reference proteome</keyword>
<feature type="domain" description="Helicase ATP-binding" evidence="13">
    <location>
        <begin position="280"/>
        <end position="446"/>
    </location>
</feature>
<dbReference type="PANTHER" id="PTHR30580:SF0">
    <property type="entry name" value="PRIMOSOMAL PROTEIN N"/>
    <property type="match status" value="1"/>
</dbReference>
<evidence type="ECO:0000256" key="3">
    <source>
        <dbReference type="ARBA" id="ARBA00022723"/>
    </source>
</evidence>
<evidence type="ECO:0000259" key="13">
    <source>
        <dbReference type="PROSITE" id="PS51192"/>
    </source>
</evidence>
<dbReference type="Pfam" id="PF00271">
    <property type="entry name" value="Helicase_C"/>
    <property type="match status" value="1"/>
</dbReference>
<dbReference type="GO" id="GO:0005524">
    <property type="term" value="F:ATP binding"/>
    <property type="evidence" value="ECO:0007669"/>
    <property type="project" value="UniProtKB-UniRule"/>
</dbReference>
<dbReference type="Proteomes" id="UP000198734">
    <property type="component" value="Unassembled WGS sequence"/>
</dbReference>
<dbReference type="InterPro" id="IPR042115">
    <property type="entry name" value="PriA_3primeBD_sf"/>
</dbReference>
<keyword evidence="6 12" id="KW-0347">Helicase</keyword>
<evidence type="ECO:0000256" key="6">
    <source>
        <dbReference type="ARBA" id="ARBA00022806"/>
    </source>
</evidence>
<feature type="binding site" evidence="12">
    <location>
        <position position="508"/>
    </location>
    <ligand>
        <name>Zn(2+)</name>
        <dbReference type="ChEBI" id="CHEBI:29105"/>
        <label>1</label>
    </ligand>
</feature>
<comment type="similarity">
    <text evidence="12">Belongs to the helicase family. PriA subfamily.</text>
</comment>
<feature type="binding site" evidence="12">
    <location>
        <position position="517"/>
    </location>
    <ligand>
        <name>Zn(2+)</name>
        <dbReference type="ChEBI" id="CHEBI:29105"/>
        <label>2</label>
    </ligand>
</feature>
<dbReference type="GO" id="GO:1990077">
    <property type="term" value="C:primosome complex"/>
    <property type="evidence" value="ECO:0007669"/>
    <property type="project" value="UniProtKB-UniRule"/>
</dbReference>
<keyword evidence="3 12" id="KW-0479">Metal-binding</keyword>
<comment type="catalytic activity">
    <reaction evidence="11 12">
        <text>ATP + H2O = ADP + phosphate + H(+)</text>
        <dbReference type="Rhea" id="RHEA:13065"/>
        <dbReference type="ChEBI" id="CHEBI:15377"/>
        <dbReference type="ChEBI" id="CHEBI:15378"/>
        <dbReference type="ChEBI" id="CHEBI:30616"/>
        <dbReference type="ChEBI" id="CHEBI:43474"/>
        <dbReference type="ChEBI" id="CHEBI:456216"/>
        <dbReference type="EC" id="5.6.2.4"/>
    </reaction>
</comment>
<accession>A0A1I5WHX2</accession>
<dbReference type="InterPro" id="IPR041222">
    <property type="entry name" value="PriA_3primeBD"/>
</dbReference>
<dbReference type="GO" id="GO:0016887">
    <property type="term" value="F:ATP hydrolysis activity"/>
    <property type="evidence" value="ECO:0007669"/>
    <property type="project" value="RHEA"/>
</dbReference>
<dbReference type="InterPro" id="IPR014001">
    <property type="entry name" value="Helicase_ATP-bd"/>
</dbReference>
<dbReference type="OrthoDB" id="9759544at2"/>
<proteinExistence type="inferred from homology"/>
<feature type="binding site" evidence="12">
    <location>
        <position position="548"/>
    </location>
    <ligand>
        <name>Zn(2+)</name>
        <dbReference type="ChEBI" id="CHEBI:29105"/>
        <label>1</label>
    </ligand>
</feature>
<dbReference type="InterPro" id="IPR040498">
    <property type="entry name" value="PriA_CRR"/>
</dbReference>
<dbReference type="SUPFAM" id="SSF52540">
    <property type="entry name" value="P-loop containing nucleoside triphosphate hydrolases"/>
    <property type="match status" value="2"/>
</dbReference>
<evidence type="ECO:0000256" key="10">
    <source>
        <dbReference type="ARBA" id="ARBA00023235"/>
    </source>
</evidence>
<keyword evidence="8 12" id="KW-0067">ATP-binding</keyword>
<dbReference type="GO" id="GO:0006310">
    <property type="term" value="P:DNA recombination"/>
    <property type="evidence" value="ECO:0007669"/>
    <property type="project" value="InterPro"/>
</dbReference>
<protein>
    <recommendedName>
        <fullName evidence="12">Replication restart protein PriA</fullName>
    </recommendedName>
    <alternativeName>
        <fullName evidence="12">ATP-dependent DNA helicase PriA</fullName>
        <ecNumber evidence="12">5.6.2.4</ecNumber>
    </alternativeName>
    <alternativeName>
        <fullName evidence="12">DNA 3'-5' helicase PriA</fullName>
    </alternativeName>
</protein>
<evidence type="ECO:0000259" key="14">
    <source>
        <dbReference type="PROSITE" id="PS51194"/>
    </source>
</evidence>
<keyword evidence="9 12" id="KW-0238">DNA-binding</keyword>
<dbReference type="PROSITE" id="PS51192">
    <property type="entry name" value="HELICASE_ATP_BIND_1"/>
    <property type="match status" value="1"/>
</dbReference>
<keyword evidence="5 12" id="KW-0378">Hydrolase</keyword>
<comment type="catalytic activity">
    <reaction evidence="12">
        <text>Couples ATP hydrolysis with the unwinding of duplex DNA by translocating in the 3'-5' direction.</text>
        <dbReference type="EC" id="5.6.2.4"/>
    </reaction>
</comment>
<evidence type="ECO:0000256" key="7">
    <source>
        <dbReference type="ARBA" id="ARBA00022833"/>
    </source>
</evidence>
<dbReference type="FunFam" id="3.40.50.300:FF:000489">
    <property type="entry name" value="Primosome assembly protein PriA"/>
    <property type="match status" value="1"/>
</dbReference>
<dbReference type="InterPro" id="IPR027417">
    <property type="entry name" value="P-loop_NTPase"/>
</dbReference>
<dbReference type="Gene3D" id="3.40.1440.60">
    <property type="entry name" value="PriA, 3(prime) DNA-binding domain"/>
    <property type="match status" value="1"/>
</dbReference>
<dbReference type="Gene3D" id="3.40.50.300">
    <property type="entry name" value="P-loop containing nucleotide triphosphate hydrolases"/>
    <property type="match status" value="2"/>
</dbReference>
<dbReference type="GO" id="GO:0003677">
    <property type="term" value="F:DNA binding"/>
    <property type="evidence" value="ECO:0007669"/>
    <property type="project" value="UniProtKB-UniRule"/>
</dbReference>
<feature type="binding site" evidence="12">
    <location>
        <position position="538"/>
    </location>
    <ligand>
        <name>Zn(2+)</name>
        <dbReference type="ChEBI" id="CHEBI:29105"/>
        <label>2</label>
    </ligand>
</feature>
<dbReference type="GO" id="GO:0006302">
    <property type="term" value="P:double-strand break repair"/>
    <property type="evidence" value="ECO:0007669"/>
    <property type="project" value="InterPro"/>
</dbReference>
<dbReference type="Pfam" id="PF00270">
    <property type="entry name" value="DEAD"/>
    <property type="match status" value="1"/>
</dbReference>
<sequence length="803" mass="92462">MIVEVIVDVSAYPIDRPFDYIVPDKLETVIERGSRVHVPFGNRKVQGFITNIKEKSDLDMSKLKAIISIIDVEPVITDELLQLSKWMTQKTLCYEIDALQVMLPAALRASYKKEIRLVEHDGIDIETLALFGSKESISYEIFEKAGMLKQMKKYLEQGKFQLDTVIKQQGKVKTITKYRMVQDEELVLSQLNTLPKNAIKQKELIEWLLLKKQPSYTMLELKDSTQTNNHTVKALIDKGILETKNKEIYREINSLEYNDEDHRFKLTDEQQEALTKINNAQDNNEHTTFLLHGITGSGKTEIYLNAIEKSINEGKQAIMLVPEISLTPQMTRRFKLRFDDQVAVMHSGLSVGEKFDEWRKIWRGEVKVVVGARSAIFAPFKNLGLIILDEEHESTYKQEDTPRYHARDVAIWRSNFHQCPVILGSATPSLESYARASKGVYSLLTLQMRAKEQPLPVVNIVDMRAELKNGNRSMFSVDLADAVREKLEKKEQIVLFLNKRGFSSFVLCRDCGTVVECDNCDISLTYHREGEQLKCHYCGHEEPVPKQCPECQSEHIRFFGTGTQKVEEEITKLFPYARVLRMDVDTTRTKGSHERILKQFGDGEADILLGTQMIAKGLDFPNITLVGVLNADTTLHLADFRAAEKTFQLMTQVSGRAGRHDKEGQVYIQTYTPEHYAIEYSKSQLYEPFYHKEMLVRKQFEYPPFYYLTLVQVTHENVMLASEYAKLATDWLRENLSSTTMVIGPTSSAISKIQNRYRYQCLIKYKKEPILVEKLQQLIKIYRTEWIKKGIILTIDLDPSTIL</sequence>
<dbReference type="PANTHER" id="PTHR30580">
    <property type="entry name" value="PRIMOSOMAL PROTEIN N"/>
    <property type="match status" value="1"/>
</dbReference>
<keyword evidence="2 12" id="KW-0235">DNA replication</keyword>
<reference evidence="16" key="1">
    <citation type="submission" date="2016-10" db="EMBL/GenBank/DDBJ databases">
        <authorList>
            <person name="Varghese N."/>
            <person name="Submissions S."/>
        </authorList>
    </citation>
    <scope>NUCLEOTIDE SEQUENCE [LARGE SCALE GENOMIC DNA]</scope>
    <source>
        <strain evidence="16">DSM 11706</strain>
    </source>
</reference>
<evidence type="ECO:0000313" key="15">
    <source>
        <dbReference type="EMBL" id="SFQ19239.1"/>
    </source>
</evidence>
<dbReference type="STRING" id="126156.SAMN05421670_1280"/>
<feature type="binding site" evidence="12">
    <location>
        <position position="535"/>
    </location>
    <ligand>
        <name>Zn(2+)</name>
        <dbReference type="ChEBI" id="CHEBI:29105"/>
        <label>2</label>
    </ligand>
</feature>
<evidence type="ECO:0000256" key="11">
    <source>
        <dbReference type="ARBA" id="ARBA00048988"/>
    </source>
</evidence>
<keyword evidence="1 12" id="KW-0639">Primosome</keyword>
<keyword evidence="4 12" id="KW-0547">Nucleotide-binding</keyword>
<dbReference type="FunFam" id="3.40.1440.60:FF:000001">
    <property type="entry name" value="Primosomal protein N"/>
    <property type="match status" value="1"/>
</dbReference>
<dbReference type="CDD" id="cd17929">
    <property type="entry name" value="DEXHc_priA"/>
    <property type="match status" value="1"/>
</dbReference>
<dbReference type="EC" id="5.6.2.4" evidence="12"/>
<dbReference type="GO" id="GO:0006269">
    <property type="term" value="P:DNA replication, synthesis of primer"/>
    <property type="evidence" value="ECO:0007669"/>
    <property type="project" value="UniProtKB-KW"/>
</dbReference>
<evidence type="ECO:0000256" key="4">
    <source>
        <dbReference type="ARBA" id="ARBA00022741"/>
    </source>
</evidence>
<evidence type="ECO:0000256" key="12">
    <source>
        <dbReference type="HAMAP-Rule" id="MF_00983"/>
    </source>
</evidence>
<dbReference type="InterPro" id="IPR001650">
    <property type="entry name" value="Helicase_C-like"/>
</dbReference>
<evidence type="ECO:0000256" key="2">
    <source>
        <dbReference type="ARBA" id="ARBA00022705"/>
    </source>
</evidence>
<feature type="binding site" evidence="12">
    <location>
        <position position="511"/>
    </location>
    <ligand>
        <name>Zn(2+)</name>
        <dbReference type="ChEBI" id="CHEBI:29105"/>
        <label>1</label>
    </ligand>
</feature>
<dbReference type="GO" id="GO:0008270">
    <property type="term" value="F:zinc ion binding"/>
    <property type="evidence" value="ECO:0007669"/>
    <property type="project" value="UniProtKB-UniRule"/>
</dbReference>
<dbReference type="Pfam" id="PF17764">
    <property type="entry name" value="PriA_3primeBD"/>
    <property type="match status" value="1"/>
</dbReference>
<feature type="binding site" evidence="12">
    <location>
        <position position="551"/>
    </location>
    <ligand>
        <name>Zn(2+)</name>
        <dbReference type="ChEBI" id="CHEBI:29105"/>
        <label>1</label>
    </ligand>
</feature>
<dbReference type="PROSITE" id="PS51194">
    <property type="entry name" value="HELICASE_CTER"/>
    <property type="match status" value="1"/>
</dbReference>
<evidence type="ECO:0000256" key="1">
    <source>
        <dbReference type="ARBA" id="ARBA00022515"/>
    </source>
</evidence>
<dbReference type="GO" id="GO:0006270">
    <property type="term" value="P:DNA replication initiation"/>
    <property type="evidence" value="ECO:0007669"/>
    <property type="project" value="TreeGrafter"/>
</dbReference>
<comment type="function">
    <text evidence="12">Initiates the restart of stalled replication forks, which reloads the replicative helicase on sites other than the origin of replication. Recognizes and binds to abandoned replication forks and remodels them to uncover a helicase loading site. Promotes assembly of the primosome at these replication forks.</text>
</comment>
<organism evidence="15 16">
    <name type="scientific">Psychrobacillus psychrotolerans</name>
    <dbReference type="NCBI Taxonomy" id="126156"/>
    <lineage>
        <taxon>Bacteria</taxon>
        <taxon>Bacillati</taxon>
        <taxon>Bacillota</taxon>
        <taxon>Bacilli</taxon>
        <taxon>Bacillales</taxon>
        <taxon>Bacillaceae</taxon>
        <taxon>Psychrobacillus</taxon>
    </lineage>
</organism>
<dbReference type="AlphaFoldDB" id="A0A1I5WHX2"/>
<dbReference type="Pfam" id="PF18319">
    <property type="entry name" value="Zn_ribbon_PriA"/>
    <property type="match status" value="1"/>
</dbReference>
<dbReference type="CDD" id="cd18804">
    <property type="entry name" value="SF2_C_priA"/>
    <property type="match status" value="1"/>
</dbReference>
<gene>
    <name evidence="12" type="primary">priA</name>
    <name evidence="15" type="ORF">SAMN05421670_1280</name>
</gene>
<dbReference type="GO" id="GO:0043138">
    <property type="term" value="F:3'-5' DNA helicase activity"/>
    <property type="evidence" value="ECO:0007669"/>
    <property type="project" value="UniProtKB-EC"/>
</dbReference>
<dbReference type="SMART" id="SM00487">
    <property type="entry name" value="DEXDc"/>
    <property type="match status" value="1"/>
</dbReference>
<dbReference type="HAMAP" id="MF_00983">
    <property type="entry name" value="PriA"/>
    <property type="match status" value="1"/>
</dbReference>
<feature type="binding site" evidence="12">
    <location>
        <position position="520"/>
    </location>
    <ligand>
        <name>Zn(2+)</name>
        <dbReference type="ChEBI" id="CHEBI:29105"/>
        <label>2</label>
    </ligand>
</feature>
<comment type="subunit">
    <text evidence="12">Component of the replication restart primosome.</text>
</comment>
<dbReference type="Pfam" id="PF18074">
    <property type="entry name" value="PriA_C"/>
    <property type="match status" value="1"/>
</dbReference>
<evidence type="ECO:0000256" key="5">
    <source>
        <dbReference type="ARBA" id="ARBA00022801"/>
    </source>
</evidence>
<keyword evidence="7 12" id="KW-0862">Zinc</keyword>
<feature type="domain" description="Helicase C-terminal" evidence="14">
    <location>
        <begin position="543"/>
        <end position="697"/>
    </location>
</feature>
<comment type="cofactor">
    <cofactor evidence="12">
        <name>Zn(2+)</name>
        <dbReference type="ChEBI" id="CHEBI:29105"/>
    </cofactor>
    <text evidence="12">Binds 2 zinc ions per subunit.</text>
</comment>
<dbReference type="EMBL" id="FOXU01000001">
    <property type="protein sequence ID" value="SFQ19239.1"/>
    <property type="molecule type" value="Genomic_DNA"/>
</dbReference>
<name>A0A1I5WHX2_9BACI</name>